<feature type="transmembrane region" description="Helical" evidence="11">
    <location>
        <begin position="118"/>
        <end position="140"/>
    </location>
</feature>
<proteinExistence type="predicted"/>
<keyword evidence="7 11" id="KW-1133">Transmembrane helix</keyword>
<evidence type="ECO:0000313" key="13">
    <source>
        <dbReference type="EMBL" id="PAF55449.1"/>
    </source>
</evidence>
<dbReference type="Gene3D" id="1.10.287.70">
    <property type="match status" value="1"/>
</dbReference>
<keyword evidence="4 11" id="KW-0812">Transmembrane</keyword>
<evidence type="ECO:0000256" key="11">
    <source>
        <dbReference type="SAM" id="Phobius"/>
    </source>
</evidence>
<evidence type="ECO:0000256" key="8">
    <source>
        <dbReference type="ARBA" id="ARBA00023065"/>
    </source>
</evidence>
<dbReference type="InterPro" id="IPR005821">
    <property type="entry name" value="Ion_trans_dom"/>
</dbReference>
<keyword evidence="2" id="KW-0813">Transport</keyword>
<dbReference type="PRINTS" id="PR00169">
    <property type="entry name" value="KCHANNEL"/>
</dbReference>
<evidence type="ECO:0000256" key="4">
    <source>
        <dbReference type="ARBA" id="ARBA00022692"/>
    </source>
</evidence>
<comment type="caution">
    <text evidence="13">The sequence shown here is derived from an EMBL/GenBank/DDBJ whole genome shotgun (WGS) entry which is preliminary data.</text>
</comment>
<dbReference type="Proteomes" id="UP000217033">
    <property type="component" value="Unassembled WGS sequence"/>
</dbReference>
<feature type="transmembrane region" description="Helical" evidence="11">
    <location>
        <begin position="201"/>
        <end position="220"/>
    </location>
</feature>
<dbReference type="EMBL" id="NQMN01000001">
    <property type="protein sequence ID" value="PAF55449.1"/>
    <property type="molecule type" value="Genomic_DNA"/>
</dbReference>
<comment type="subcellular location">
    <subcellularLocation>
        <location evidence="1">Membrane</location>
        <topology evidence="1">Multi-pass membrane protein</topology>
    </subcellularLocation>
</comment>
<organism evidence="13 14">
    <name type="scientific">Mycoplasmopsis agassizii</name>
    <dbReference type="NCBI Taxonomy" id="33922"/>
    <lineage>
        <taxon>Bacteria</taxon>
        <taxon>Bacillati</taxon>
        <taxon>Mycoplasmatota</taxon>
        <taxon>Mycoplasmoidales</taxon>
        <taxon>Metamycoplasmataceae</taxon>
        <taxon>Mycoplasmopsis</taxon>
    </lineage>
</organism>
<evidence type="ECO:0000256" key="5">
    <source>
        <dbReference type="ARBA" id="ARBA00022826"/>
    </source>
</evidence>
<feature type="transmembrane region" description="Helical" evidence="11">
    <location>
        <begin position="262"/>
        <end position="287"/>
    </location>
</feature>
<protein>
    <recommendedName>
        <fullName evidence="12">Ion transport domain-containing protein</fullName>
    </recommendedName>
</protein>
<feature type="domain" description="Ion transport" evidence="12">
    <location>
        <begin position="55"/>
        <end position="285"/>
    </location>
</feature>
<accession>A0ABX4H6C3</accession>
<evidence type="ECO:0000313" key="14">
    <source>
        <dbReference type="Proteomes" id="UP000217033"/>
    </source>
</evidence>
<dbReference type="InterPro" id="IPR028325">
    <property type="entry name" value="VG_K_chnl"/>
</dbReference>
<sequence length="374" mass="42880">MTMIKDKKNFIPSVNLDDFNNKRKNLLIIINYICTNNLRKIVPTNLKPIHDILRRFYTYALLGLIIWSFVNTSLEVSNSPTSVIIVAIVDIAMAFYLLIDLILWAITYPLRSGSKQIGAFLFPLSFPGIVIILSLLPSLWVFGILPNIPEIINGNKIETPIDLLTLKSLIFFRLGRIMMLLAIFGPFKLLIRVFTKQWKTLLYVFITIIALILIFAAIILNAERVDNNNLKTYWDSVYFVTISMVTIGYGDITPVTSLGRAIVIVMSIIGIALFAIPSGIIASSFLLSVEKKITKTNSNKATSFIQRKLFQFKKFFLTEEKLHEIELKEKQLEKEDKVEVNFEEESLKLQRQMMEEIKYLRSKIDDLENNSKNV</sequence>
<dbReference type="PANTHER" id="PTHR11537">
    <property type="entry name" value="VOLTAGE-GATED POTASSIUM CHANNEL"/>
    <property type="match status" value="1"/>
</dbReference>
<dbReference type="Pfam" id="PF00520">
    <property type="entry name" value="Ion_trans"/>
    <property type="match status" value="1"/>
</dbReference>
<keyword evidence="6" id="KW-0630">Potassium</keyword>
<evidence type="ECO:0000256" key="9">
    <source>
        <dbReference type="ARBA" id="ARBA00023136"/>
    </source>
</evidence>
<feature type="transmembrane region" description="Helical" evidence="11">
    <location>
        <begin position="56"/>
        <end position="74"/>
    </location>
</feature>
<name>A0ABX4H6C3_9BACT</name>
<gene>
    <name evidence="13" type="ORF">CJF60_02065</name>
</gene>
<feature type="transmembrane region" description="Helical" evidence="11">
    <location>
        <begin position="232"/>
        <end position="250"/>
    </location>
</feature>
<evidence type="ECO:0000256" key="2">
    <source>
        <dbReference type="ARBA" id="ARBA00022448"/>
    </source>
</evidence>
<feature type="transmembrane region" description="Helical" evidence="11">
    <location>
        <begin position="80"/>
        <end position="106"/>
    </location>
</feature>
<evidence type="ECO:0000256" key="3">
    <source>
        <dbReference type="ARBA" id="ARBA00022538"/>
    </source>
</evidence>
<keyword evidence="3" id="KW-0633">Potassium transport</keyword>
<evidence type="ECO:0000256" key="7">
    <source>
        <dbReference type="ARBA" id="ARBA00022989"/>
    </source>
</evidence>
<evidence type="ECO:0000259" key="12">
    <source>
        <dbReference type="Pfam" id="PF00520"/>
    </source>
</evidence>
<evidence type="ECO:0000256" key="1">
    <source>
        <dbReference type="ARBA" id="ARBA00004141"/>
    </source>
</evidence>
<dbReference type="SUPFAM" id="SSF81324">
    <property type="entry name" value="Voltage-gated potassium channels"/>
    <property type="match status" value="1"/>
</dbReference>
<evidence type="ECO:0000256" key="6">
    <source>
        <dbReference type="ARBA" id="ARBA00022958"/>
    </source>
</evidence>
<dbReference type="PANTHER" id="PTHR11537:SF254">
    <property type="entry name" value="POTASSIUM VOLTAGE-GATED CHANNEL PROTEIN SHAB"/>
    <property type="match status" value="1"/>
</dbReference>
<keyword evidence="8" id="KW-0406">Ion transport</keyword>
<feature type="transmembrane region" description="Helical" evidence="11">
    <location>
        <begin position="170"/>
        <end position="189"/>
    </location>
</feature>
<reference evidence="13" key="1">
    <citation type="submission" date="2017-08" db="EMBL/GenBank/DDBJ databases">
        <authorList>
            <person name="Alvarez-Ponce D."/>
            <person name="Weitzman C.L."/>
            <person name="Tillett R.L."/>
            <person name="Sandmeier F.C."/>
            <person name="Tracy C.R."/>
        </authorList>
    </citation>
    <scope>NUCLEOTIDE SEQUENCE [LARGE SCALE GENOMIC DNA]</scope>
    <source>
        <strain evidence="13">PS6</strain>
    </source>
</reference>
<keyword evidence="14" id="KW-1185">Reference proteome</keyword>
<keyword evidence="5" id="KW-0631">Potassium channel</keyword>
<keyword evidence="10" id="KW-0407">Ion channel</keyword>
<evidence type="ECO:0000256" key="10">
    <source>
        <dbReference type="ARBA" id="ARBA00023303"/>
    </source>
</evidence>
<keyword evidence="9 11" id="KW-0472">Membrane</keyword>